<evidence type="ECO:0000313" key="2">
    <source>
        <dbReference type="EMBL" id="PDP43288.1"/>
    </source>
</evidence>
<keyword evidence="1" id="KW-0812">Transmembrane</keyword>
<keyword evidence="1" id="KW-0472">Membrane</keyword>
<accession>A0A2A6E6X6</accession>
<proteinExistence type="predicted"/>
<sequence length="363" mass="40572">MSQPKYNNKYISRELFDFYRMTKQPYEGFVIGLGYAFTQKGAIMTSFSTNYNPSNPFCQGTGFFDMCTTQLLDTSPEAVVRSLNLKTEDILSFLVQPRLDGSLLVNMGNDKFLSVPSDNTKVQFIINDDGSTLKYKFEVSNIKTNEYHLVQGSLRDMPYTFGQNNLWDILTSENLKKASFITGSVSLGYSAWENILFSRNSELYIPRAGENKGIPTSVWKRTKSGDFALRNGKKVPVSANAASKIRLVKAVRAGGVVLNAVGVIITMYTIREEGFTLKNTADLIFGSIGFIPGWGWAVSGVYFGLDALGVFDQPVARVIEKPERANPFEAVRDNTYVAPHPQLLEIGKSRDSISKTFDKFEKY</sequence>
<comment type="caution">
    <text evidence="2">The sequence shown here is derived from an EMBL/GenBank/DDBJ whole genome shotgun (WGS) entry which is preliminary data.</text>
</comment>
<dbReference type="AlphaFoldDB" id="A0A2A6E6X6"/>
<evidence type="ECO:0008006" key="4">
    <source>
        <dbReference type="Google" id="ProtNLM"/>
    </source>
</evidence>
<feature type="transmembrane region" description="Helical" evidence="1">
    <location>
        <begin position="250"/>
        <end position="271"/>
    </location>
</feature>
<dbReference type="RefSeq" id="WP_060831683.1">
    <property type="nucleotide sequence ID" value="NZ_JBHRKL010000068.1"/>
</dbReference>
<name>A0A2A6E6X6_TANFO</name>
<protein>
    <recommendedName>
        <fullName evidence="4">Transmembrane protein</fullName>
    </recommendedName>
</protein>
<organism evidence="2 3">
    <name type="scientific">Tannerella forsythia</name>
    <name type="common">Bacteroides forsythus</name>
    <dbReference type="NCBI Taxonomy" id="28112"/>
    <lineage>
        <taxon>Bacteria</taxon>
        <taxon>Pseudomonadati</taxon>
        <taxon>Bacteroidota</taxon>
        <taxon>Bacteroidia</taxon>
        <taxon>Bacteroidales</taxon>
        <taxon>Tannerellaceae</taxon>
        <taxon>Tannerella</taxon>
    </lineage>
</organism>
<reference evidence="2 3" key="1">
    <citation type="submission" date="2017-09" db="EMBL/GenBank/DDBJ databases">
        <title>Phase variable restriction modification systems are present in the genome sequences of periodontal pathogens Prevotella intermedia, Tannerella forsythia and Porphyromonas gingivalis.</title>
        <authorList>
            <person name="Haigh R.D."/>
            <person name="Crawford L."/>
            <person name="Ralph J."/>
            <person name="Wanford J."/>
            <person name="Vartoukian S.R."/>
            <person name="Hijazib K."/>
            <person name="Wade W."/>
            <person name="Oggioni M.R."/>
        </authorList>
    </citation>
    <scope>NUCLEOTIDE SEQUENCE [LARGE SCALE GENOMIC DNA]</scope>
    <source>
        <strain evidence="2 3">WW11663</strain>
    </source>
</reference>
<dbReference type="EMBL" id="NSLJ01000023">
    <property type="protein sequence ID" value="PDP43288.1"/>
    <property type="molecule type" value="Genomic_DNA"/>
</dbReference>
<evidence type="ECO:0000313" key="3">
    <source>
        <dbReference type="Proteomes" id="UP000219259"/>
    </source>
</evidence>
<evidence type="ECO:0000256" key="1">
    <source>
        <dbReference type="SAM" id="Phobius"/>
    </source>
</evidence>
<feature type="transmembrane region" description="Helical" evidence="1">
    <location>
        <begin position="283"/>
        <end position="305"/>
    </location>
</feature>
<dbReference type="Proteomes" id="UP000219259">
    <property type="component" value="Unassembled WGS sequence"/>
</dbReference>
<keyword evidence="1" id="KW-1133">Transmembrane helix</keyword>
<gene>
    <name evidence="2" type="ORF">CLI86_09230</name>
</gene>